<reference evidence="1" key="1">
    <citation type="submission" date="2022-03" db="EMBL/GenBank/DDBJ databases">
        <authorList>
            <person name="Sayadi A."/>
        </authorList>
    </citation>
    <scope>NUCLEOTIDE SEQUENCE</scope>
</reference>
<name>A0A9P0LJA9_ACAOB</name>
<sequence length="98" mass="11527">MDRKKWEKVGRRHPCVWPALAKCQIGNQDKSSALHVCCVSCHVNLVQWMYRKKNSMPFAVPMVWKEPTDHENLGAVSDEQGERFHQDIRTMETRYQGR</sequence>
<organism evidence="1 2">
    <name type="scientific">Acanthoscelides obtectus</name>
    <name type="common">Bean weevil</name>
    <name type="synonym">Bruchus obtectus</name>
    <dbReference type="NCBI Taxonomy" id="200917"/>
    <lineage>
        <taxon>Eukaryota</taxon>
        <taxon>Metazoa</taxon>
        <taxon>Ecdysozoa</taxon>
        <taxon>Arthropoda</taxon>
        <taxon>Hexapoda</taxon>
        <taxon>Insecta</taxon>
        <taxon>Pterygota</taxon>
        <taxon>Neoptera</taxon>
        <taxon>Endopterygota</taxon>
        <taxon>Coleoptera</taxon>
        <taxon>Polyphaga</taxon>
        <taxon>Cucujiformia</taxon>
        <taxon>Chrysomeloidea</taxon>
        <taxon>Chrysomelidae</taxon>
        <taxon>Bruchinae</taxon>
        <taxon>Bruchini</taxon>
        <taxon>Acanthoscelides</taxon>
    </lineage>
</organism>
<gene>
    <name evidence="1" type="ORF">ACAOBT_LOCUS22151</name>
</gene>
<dbReference type="EMBL" id="CAKOFQ010007201">
    <property type="protein sequence ID" value="CAH1994487.1"/>
    <property type="molecule type" value="Genomic_DNA"/>
</dbReference>
<proteinExistence type="predicted"/>
<evidence type="ECO:0000313" key="1">
    <source>
        <dbReference type="EMBL" id="CAH1994487.1"/>
    </source>
</evidence>
<dbReference type="OrthoDB" id="5779068at2759"/>
<keyword evidence="2" id="KW-1185">Reference proteome</keyword>
<accession>A0A9P0LJA9</accession>
<dbReference type="AlphaFoldDB" id="A0A9P0LJA9"/>
<comment type="caution">
    <text evidence="1">The sequence shown here is derived from an EMBL/GenBank/DDBJ whole genome shotgun (WGS) entry which is preliminary data.</text>
</comment>
<evidence type="ECO:0000313" key="2">
    <source>
        <dbReference type="Proteomes" id="UP001152888"/>
    </source>
</evidence>
<dbReference type="Proteomes" id="UP001152888">
    <property type="component" value="Unassembled WGS sequence"/>
</dbReference>
<protein>
    <submittedName>
        <fullName evidence="1">Uncharacterized protein</fullName>
    </submittedName>
</protein>